<dbReference type="NCBIfam" id="TIGR02532">
    <property type="entry name" value="IV_pilin_GFxxxE"/>
    <property type="match status" value="1"/>
</dbReference>
<keyword evidence="1" id="KW-0472">Membrane</keyword>
<dbReference type="Pfam" id="PF07963">
    <property type="entry name" value="N_methyl"/>
    <property type="match status" value="1"/>
</dbReference>
<dbReference type="AlphaFoldDB" id="A0A844G1F4"/>
<comment type="caution">
    <text evidence="2">The sequence shown here is derived from an EMBL/GenBank/DDBJ whole genome shotgun (WGS) entry which is preliminary data.</text>
</comment>
<sequence>MHSAVSEAAAPLCGFAADRAAAGEGGGGRAVRRGAFTLIEVVVALGILALALAGLLQLLTASQGRLARTMEKWRETHMLIQAAEYCLLQKGEDPGSVPVDFFPYDGYTANCTFRDAENLPETYTNIVGQIPLKACEIELVRQRDGKTVDSIIVDKFSYESTVQGE</sequence>
<evidence type="ECO:0000313" key="3">
    <source>
        <dbReference type="Proteomes" id="UP000435649"/>
    </source>
</evidence>
<dbReference type="InterPro" id="IPR012902">
    <property type="entry name" value="N_methyl_site"/>
</dbReference>
<keyword evidence="1" id="KW-0812">Transmembrane</keyword>
<organism evidence="2 3">
    <name type="scientific">Victivallis lenta</name>
    <dbReference type="NCBI Taxonomy" id="2606640"/>
    <lineage>
        <taxon>Bacteria</taxon>
        <taxon>Pseudomonadati</taxon>
        <taxon>Lentisphaerota</taxon>
        <taxon>Lentisphaeria</taxon>
        <taxon>Victivallales</taxon>
        <taxon>Victivallaceae</taxon>
        <taxon>Victivallis</taxon>
    </lineage>
</organism>
<evidence type="ECO:0000256" key="1">
    <source>
        <dbReference type="SAM" id="Phobius"/>
    </source>
</evidence>
<gene>
    <name evidence="2" type="ORF">FYJ85_05455</name>
</gene>
<dbReference type="SUPFAM" id="SSF54523">
    <property type="entry name" value="Pili subunits"/>
    <property type="match status" value="1"/>
</dbReference>
<keyword evidence="3" id="KW-1185">Reference proteome</keyword>
<feature type="transmembrane region" description="Helical" evidence="1">
    <location>
        <begin position="38"/>
        <end position="60"/>
    </location>
</feature>
<proteinExistence type="predicted"/>
<protein>
    <submittedName>
        <fullName evidence="2">Prepilin-type N-terminal cleavage/methylation domain-containing protein</fullName>
    </submittedName>
</protein>
<dbReference type="InterPro" id="IPR045584">
    <property type="entry name" value="Pilin-like"/>
</dbReference>
<reference evidence="2 3" key="1">
    <citation type="submission" date="2019-08" db="EMBL/GenBank/DDBJ databases">
        <title>In-depth cultivation of the pig gut microbiome towards novel bacterial diversity and tailored functional studies.</title>
        <authorList>
            <person name="Wylensek D."/>
            <person name="Hitch T.C.A."/>
            <person name="Clavel T."/>
        </authorList>
    </citation>
    <scope>NUCLEOTIDE SEQUENCE [LARGE SCALE GENOMIC DNA]</scope>
    <source>
        <strain evidence="2 3">BBE-744-WT-12</strain>
    </source>
</reference>
<accession>A0A844G1F4</accession>
<keyword evidence="1" id="KW-1133">Transmembrane helix</keyword>
<dbReference type="Proteomes" id="UP000435649">
    <property type="component" value="Unassembled WGS sequence"/>
</dbReference>
<name>A0A844G1F4_9BACT</name>
<evidence type="ECO:0000313" key="2">
    <source>
        <dbReference type="EMBL" id="MST96491.1"/>
    </source>
</evidence>
<dbReference type="EMBL" id="VUNS01000004">
    <property type="protein sequence ID" value="MST96491.1"/>
    <property type="molecule type" value="Genomic_DNA"/>
</dbReference>